<evidence type="ECO:0000313" key="3">
    <source>
        <dbReference type="Proteomes" id="UP000267096"/>
    </source>
</evidence>
<organism evidence="4">
    <name type="scientific">Anisakis simplex</name>
    <name type="common">Herring worm</name>
    <dbReference type="NCBI Taxonomy" id="6269"/>
    <lineage>
        <taxon>Eukaryota</taxon>
        <taxon>Metazoa</taxon>
        <taxon>Ecdysozoa</taxon>
        <taxon>Nematoda</taxon>
        <taxon>Chromadorea</taxon>
        <taxon>Rhabditida</taxon>
        <taxon>Spirurina</taxon>
        <taxon>Ascaridomorpha</taxon>
        <taxon>Ascaridoidea</taxon>
        <taxon>Anisakidae</taxon>
        <taxon>Anisakis</taxon>
        <taxon>Anisakis simplex complex</taxon>
    </lineage>
</organism>
<name>A0A0M3JHY1_ANISI</name>
<evidence type="ECO:0000313" key="2">
    <source>
        <dbReference type="EMBL" id="VDK28326.1"/>
    </source>
</evidence>
<evidence type="ECO:0000313" key="4">
    <source>
        <dbReference type="WBParaSite" id="ASIM_0000724601-mRNA-1"/>
    </source>
</evidence>
<gene>
    <name evidence="2" type="ORF">ASIM_LOCUS7015</name>
</gene>
<dbReference type="EMBL" id="UYRR01016244">
    <property type="protein sequence ID" value="VDK28326.1"/>
    <property type="molecule type" value="Genomic_DNA"/>
</dbReference>
<protein>
    <submittedName>
        <fullName evidence="2 4">Uncharacterized protein</fullName>
    </submittedName>
</protein>
<reference evidence="4" key="1">
    <citation type="submission" date="2017-02" db="UniProtKB">
        <authorList>
            <consortium name="WormBaseParasite"/>
        </authorList>
    </citation>
    <scope>IDENTIFICATION</scope>
</reference>
<dbReference type="AlphaFoldDB" id="A0A0M3JHY1"/>
<feature type="compositionally biased region" description="Polar residues" evidence="1">
    <location>
        <begin position="111"/>
        <end position="138"/>
    </location>
</feature>
<feature type="compositionally biased region" description="Low complexity" evidence="1">
    <location>
        <begin position="79"/>
        <end position="97"/>
    </location>
</feature>
<evidence type="ECO:0000256" key="1">
    <source>
        <dbReference type="SAM" id="MobiDB-lite"/>
    </source>
</evidence>
<dbReference type="Proteomes" id="UP000267096">
    <property type="component" value="Unassembled WGS sequence"/>
</dbReference>
<proteinExistence type="predicted"/>
<reference evidence="2 3" key="2">
    <citation type="submission" date="2018-11" db="EMBL/GenBank/DDBJ databases">
        <authorList>
            <consortium name="Pathogen Informatics"/>
        </authorList>
    </citation>
    <scope>NUCLEOTIDE SEQUENCE [LARGE SCALE GENOMIC DNA]</scope>
</reference>
<feature type="region of interest" description="Disordered" evidence="1">
    <location>
        <begin position="74"/>
        <end position="138"/>
    </location>
</feature>
<dbReference type="WBParaSite" id="ASIM_0000724601-mRNA-1">
    <property type="protein sequence ID" value="ASIM_0000724601-mRNA-1"/>
    <property type="gene ID" value="ASIM_0000724601"/>
</dbReference>
<accession>A0A0M3JHY1</accession>
<keyword evidence="3" id="KW-1185">Reference proteome</keyword>
<dbReference type="OrthoDB" id="5876558at2759"/>
<sequence>MRRRGGGGGFAVIIVWRVNLPQNVKIAGSGSELKYRNLEAEESKTELYAAVPGIRKSLLGVHAKQFGEKFHHLQRRLSRPTSRTSLYSSTDSLAAEASEGEGGARSRHSESSSAGPATPSGTGHTTNPLKSLTQVDGE</sequence>